<dbReference type="InterPro" id="IPR035979">
    <property type="entry name" value="RBD_domain_sf"/>
</dbReference>
<dbReference type="Gene3D" id="3.30.70.330">
    <property type="match status" value="1"/>
</dbReference>
<accession>A0A9N8ZLE9</accession>
<dbReference type="CDD" id="cd00590">
    <property type="entry name" value="RRM_SF"/>
    <property type="match status" value="1"/>
</dbReference>
<evidence type="ECO:0000313" key="3">
    <source>
        <dbReference type="Proteomes" id="UP000789405"/>
    </source>
</evidence>
<proteinExistence type="predicted"/>
<feature type="compositionally biased region" description="Basic and acidic residues" evidence="1">
    <location>
        <begin position="248"/>
        <end position="258"/>
    </location>
</feature>
<reference evidence="2" key="1">
    <citation type="submission" date="2021-06" db="EMBL/GenBank/DDBJ databases">
        <authorList>
            <person name="Kallberg Y."/>
            <person name="Tangrot J."/>
            <person name="Rosling A."/>
        </authorList>
    </citation>
    <scope>NUCLEOTIDE SEQUENCE</scope>
    <source>
        <strain evidence="2">MA453B</strain>
    </source>
</reference>
<keyword evidence="3" id="KW-1185">Reference proteome</keyword>
<evidence type="ECO:0000256" key="1">
    <source>
        <dbReference type="SAM" id="MobiDB-lite"/>
    </source>
</evidence>
<comment type="caution">
    <text evidence="2">The sequence shown here is derived from an EMBL/GenBank/DDBJ whole genome shotgun (WGS) entry which is preliminary data.</text>
</comment>
<feature type="region of interest" description="Disordered" evidence="1">
    <location>
        <begin position="295"/>
        <end position="320"/>
    </location>
</feature>
<sequence length="581" mass="66072">MAAQSDKNVSCFRVVSNDDKFFYARTLWQIYPLLDLTAPDEKAVCELTVTDCKSFWTTTLTISDLKQIKPSGIPDVSKFCGATQASLSGQEEYESYKLSCRVSVSEKYARFVWRWSIPNSSNAPTVQFNIGNATLAPVSQFENVKMWQEWIDFFIHERKQLMTKSTAIETRLSNLEAIRGRMQERIEIMVAEKVNHETILMEKVLLIFLSDLTRKIVPSQQTHSLELSDDEFTDEIDPNSNMSNEEIEASHFKKPRLDDNAEQTASIIDDEPANNKQSDESLLTKTFRGTVIKSRRMGKKPTTASKDTASIDQFLDPRKNPNIIPSQDLLQEAGSDSDSANDLLSRISFAAKLRGDSLPQKPLKPSEMAKKWEKRPEGLRTSIPPVSKGRSTNLIEIKNLPYTVIPRDIKMLAGDTSKNVSSISEITFLRNNYYQLTGSVMIRFHTDKDAERFITKNSMTSFCGHKLDIVTHSKSYVFPKKLPPHIRREPGNCIIVSGFPLNIAIDSIKETLVSDFPGISNTLCEQFTPLPVSGVTPMSSKWLLVFKTKQEAYQMVRKLHNTYFRRDLNDKKYLLKARVVY</sequence>
<dbReference type="InterPro" id="IPR012677">
    <property type="entry name" value="Nucleotide-bd_a/b_plait_sf"/>
</dbReference>
<organism evidence="2 3">
    <name type="scientific">Dentiscutata erythropus</name>
    <dbReference type="NCBI Taxonomy" id="1348616"/>
    <lineage>
        <taxon>Eukaryota</taxon>
        <taxon>Fungi</taxon>
        <taxon>Fungi incertae sedis</taxon>
        <taxon>Mucoromycota</taxon>
        <taxon>Glomeromycotina</taxon>
        <taxon>Glomeromycetes</taxon>
        <taxon>Diversisporales</taxon>
        <taxon>Gigasporaceae</taxon>
        <taxon>Dentiscutata</taxon>
    </lineage>
</organism>
<name>A0A9N8ZLE9_9GLOM</name>
<dbReference type="GO" id="GO:0003676">
    <property type="term" value="F:nucleic acid binding"/>
    <property type="evidence" value="ECO:0007669"/>
    <property type="project" value="InterPro"/>
</dbReference>
<gene>
    <name evidence="2" type="ORF">DERYTH_LOCUS2842</name>
</gene>
<evidence type="ECO:0000313" key="2">
    <source>
        <dbReference type="EMBL" id="CAG8499823.1"/>
    </source>
</evidence>
<feature type="compositionally biased region" description="Polar residues" evidence="1">
    <location>
        <begin position="302"/>
        <end position="311"/>
    </location>
</feature>
<dbReference type="AlphaFoldDB" id="A0A9N8ZLE9"/>
<feature type="region of interest" description="Disordered" evidence="1">
    <location>
        <begin position="226"/>
        <end position="258"/>
    </location>
</feature>
<feature type="compositionally biased region" description="Basic and acidic residues" evidence="1">
    <location>
        <begin position="367"/>
        <end position="378"/>
    </location>
</feature>
<dbReference type="Proteomes" id="UP000789405">
    <property type="component" value="Unassembled WGS sequence"/>
</dbReference>
<dbReference type="SUPFAM" id="SSF54928">
    <property type="entry name" value="RNA-binding domain, RBD"/>
    <property type="match status" value="1"/>
</dbReference>
<protein>
    <submittedName>
        <fullName evidence="2">2590_t:CDS:1</fullName>
    </submittedName>
</protein>
<feature type="region of interest" description="Disordered" evidence="1">
    <location>
        <begin position="356"/>
        <end position="386"/>
    </location>
</feature>
<feature type="compositionally biased region" description="Acidic residues" evidence="1">
    <location>
        <begin position="227"/>
        <end position="237"/>
    </location>
</feature>
<dbReference type="OrthoDB" id="2377911at2759"/>
<dbReference type="EMBL" id="CAJVPY010000941">
    <property type="protein sequence ID" value="CAG8499823.1"/>
    <property type="molecule type" value="Genomic_DNA"/>
</dbReference>